<dbReference type="Pfam" id="PF10141">
    <property type="entry name" value="ssDNA-exonuc_C"/>
    <property type="match status" value="1"/>
</dbReference>
<dbReference type="InterPro" id="IPR003156">
    <property type="entry name" value="DHHA1_dom"/>
</dbReference>
<dbReference type="Pfam" id="PF01368">
    <property type="entry name" value="DHH"/>
    <property type="match status" value="1"/>
</dbReference>
<evidence type="ECO:0000313" key="12">
    <source>
        <dbReference type="Proteomes" id="UP000194286"/>
    </source>
</evidence>
<evidence type="ECO:0000256" key="6">
    <source>
        <dbReference type="SAM" id="Coils"/>
    </source>
</evidence>
<dbReference type="PANTHER" id="PTHR30255:SF2">
    <property type="entry name" value="SINGLE-STRANDED-DNA-SPECIFIC EXONUCLEASE RECJ"/>
    <property type="match status" value="1"/>
</dbReference>
<comment type="similarity">
    <text evidence="1">Belongs to the RecJ family.</text>
</comment>
<dbReference type="Proteomes" id="UP000194286">
    <property type="component" value="Unassembled WGS sequence"/>
</dbReference>
<protein>
    <recommendedName>
        <fullName evidence="2">Single-stranded-DNA-specific exonuclease RecJ</fullName>
    </recommendedName>
</protein>
<dbReference type="GO" id="GO:0003676">
    <property type="term" value="F:nucleic acid binding"/>
    <property type="evidence" value="ECO:0007669"/>
    <property type="project" value="InterPro"/>
</dbReference>
<keyword evidence="5 11" id="KW-0269">Exonuclease</keyword>
<organism evidence="11 12">
    <name type="scientific">Limosilactobacillus reuteri</name>
    <name type="common">Lactobacillus reuteri</name>
    <dbReference type="NCBI Taxonomy" id="1598"/>
    <lineage>
        <taxon>Bacteria</taxon>
        <taxon>Bacillati</taxon>
        <taxon>Bacillota</taxon>
        <taxon>Bacilli</taxon>
        <taxon>Lactobacillales</taxon>
        <taxon>Lactobacillaceae</taxon>
        <taxon>Limosilactobacillus</taxon>
    </lineage>
</organism>
<dbReference type="SUPFAM" id="SSF64182">
    <property type="entry name" value="DHH phosphoesterases"/>
    <property type="match status" value="1"/>
</dbReference>
<dbReference type="GO" id="GO:0008409">
    <property type="term" value="F:5'-3' exonuclease activity"/>
    <property type="evidence" value="ECO:0007669"/>
    <property type="project" value="InterPro"/>
</dbReference>
<feature type="domain" description="RecJ OB" evidence="10">
    <location>
        <begin position="458"/>
        <end position="563"/>
    </location>
</feature>
<feature type="domain" description="DDH" evidence="7">
    <location>
        <begin position="83"/>
        <end position="226"/>
    </location>
</feature>
<dbReference type="AlphaFoldDB" id="A0A1Y2URY4"/>
<evidence type="ECO:0000259" key="8">
    <source>
        <dbReference type="Pfam" id="PF02272"/>
    </source>
</evidence>
<evidence type="ECO:0000256" key="1">
    <source>
        <dbReference type="ARBA" id="ARBA00005915"/>
    </source>
</evidence>
<evidence type="ECO:0000256" key="3">
    <source>
        <dbReference type="ARBA" id="ARBA00022722"/>
    </source>
</evidence>
<keyword evidence="4" id="KW-0378">Hydrolase</keyword>
<keyword evidence="6" id="KW-0175">Coiled coil</keyword>
<gene>
    <name evidence="11" type="ORF">BHL82_04800</name>
</gene>
<evidence type="ECO:0000259" key="9">
    <source>
        <dbReference type="Pfam" id="PF10141"/>
    </source>
</evidence>
<evidence type="ECO:0000256" key="5">
    <source>
        <dbReference type="ARBA" id="ARBA00022839"/>
    </source>
</evidence>
<feature type="domain" description="Single-stranded-DNA-specific exonuclease RecJ C-terminal" evidence="9">
    <location>
        <begin position="571"/>
        <end position="768"/>
    </location>
</feature>
<evidence type="ECO:0000256" key="2">
    <source>
        <dbReference type="ARBA" id="ARBA00019841"/>
    </source>
</evidence>
<dbReference type="Gene3D" id="3.90.1640.30">
    <property type="match status" value="1"/>
</dbReference>
<dbReference type="InterPro" id="IPR051673">
    <property type="entry name" value="SSDNA_exonuclease_RecJ"/>
</dbReference>
<dbReference type="InterPro" id="IPR001667">
    <property type="entry name" value="DDH_dom"/>
</dbReference>
<dbReference type="EMBL" id="MIMU01000066">
    <property type="protein sequence ID" value="OTA86617.1"/>
    <property type="molecule type" value="Genomic_DNA"/>
</dbReference>
<dbReference type="InterPro" id="IPR004610">
    <property type="entry name" value="RecJ"/>
</dbReference>
<dbReference type="GO" id="GO:0006281">
    <property type="term" value="P:DNA repair"/>
    <property type="evidence" value="ECO:0007669"/>
    <property type="project" value="InterPro"/>
</dbReference>
<name>A0A1Y2URY4_LIMRT</name>
<dbReference type="NCBIfam" id="TIGR00644">
    <property type="entry name" value="recJ"/>
    <property type="match status" value="1"/>
</dbReference>
<accession>A0A1Y2URY4</accession>
<dbReference type="GO" id="GO:0006310">
    <property type="term" value="P:DNA recombination"/>
    <property type="evidence" value="ECO:0007669"/>
    <property type="project" value="InterPro"/>
</dbReference>
<evidence type="ECO:0000313" key="11">
    <source>
        <dbReference type="EMBL" id="OTA86617.1"/>
    </source>
</evidence>
<dbReference type="InterPro" id="IPR041122">
    <property type="entry name" value="RecJ_OB"/>
</dbReference>
<dbReference type="InterPro" id="IPR018779">
    <property type="entry name" value="RecJ_C"/>
</dbReference>
<evidence type="ECO:0000256" key="4">
    <source>
        <dbReference type="ARBA" id="ARBA00022801"/>
    </source>
</evidence>
<keyword evidence="3" id="KW-0540">Nuclease</keyword>
<dbReference type="PANTHER" id="PTHR30255">
    <property type="entry name" value="SINGLE-STRANDED-DNA-SPECIFIC EXONUCLEASE RECJ"/>
    <property type="match status" value="1"/>
</dbReference>
<feature type="domain" description="DHHA1" evidence="8">
    <location>
        <begin position="351"/>
        <end position="429"/>
    </location>
</feature>
<dbReference type="Gene3D" id="3.10.310.30">
    <property type="match status" value="1"/>
</dbReference>
<proteinExistence type="inferred from homology"/>
<dbReference type="Pfam" id="PF17768">
    <property type="entry name" value="RecJ_OB"/>
    <property type="match status" value="1"/>
</dbReference>
<comment type="caution">
    <text evidence="11">The sequence shown here is derived from an EMBL/GenBank/DDBJ whole genome shotgun (WGS) entry which is preliminary data.</text>
</comment>
<evidence type="ECO:0000259" key="7">
    <source>
        <dbReference type="Pfam" id="PF01368"/>
    </source>
</evidence>
<sequence length="775" mass="86116">MIDAKFKWELADNAPSLTVDNLEKELGISRILATLLAQQGIDSTEQAKKFFEPSMEEIHDPTLLHDMDKAVERIEQAVEKQEQITIYGDYDADGITSTSLMYETLLSIGANVNYYVPNRFTDGYGPNMDAYQRLIDNGTQLFITVDNGVSGKNVINKVMAAGVDVVITDHHELPADLPNAVAIVHPRYPGSNYPFPDLSGVGVAFKVAWALTGEFPVEELDLVAIGEIADVVNVTDENHALISYGIQQLRQGMRPGLAALMKLADIKANNLTDQDIGFGIAPRLNALGRIADANDGVKLLTSLDENESQKLAKEVDQANKERQNLVAEIMKEAEKQANSSANQQKRTLLIVGKGWHQGVLGIVASRIMNETGKPTIIASTDQNNPTLIKGSGRSVDSFNLFNALEAHCELFTTFGGHPAACGLSFDQKNIVPLQIALEEEAGKQKFDPMVKQPLPIAMKLAPADVTQQLYNDIQRVAPFGPGNMEPVFELNNVKVVDVKTMGQEHQHLKFSIVSDKKNLTVVAFGQGNLATLLSAPTGQINLAVKVSLNEWRGKKTVQLMLEDLQINGTVIIDERTNKLTPQLFNSSDYYIVREPRLRENIAPHVAPGYTLSIEEAIKTDFSGQQVTLVDCPSSEEMLKQIFAEDEGEPATIRLLLYQRKSAYLAGLPTRNDFAQLYRFIYKQKEIKWPMQAKAVSNHLKINMDRLNLMIQVFSEAGFVTIKDDVLKFNEPTNKTDLTQTKRYQKQLAQYKVEQQLLFNDAATVAKWLLEYLNLE</sequence>
<feature type="coiled-coil region" evidence="6">
    <location>
        <begin position="308"/>
        <end position="335"/>
    </location>
</feature>
<dbReference type="InterPro" id="IPR038763">
    <property type="entry name" value="DHH_sf"/>
</dbReference>
<dbReference type="RefSeq" id="WP_086118356.1">
    <property type="nucleotide sequence ID" value="NZ_MIMH01000099.1"/>
</dbReference>
<reference evidence="11 12" key="1">
    <citation type="submission" date="2016-09" db="EMBL/GenBank/DDBJ databases">
        <title>Lactobacillus reuteri KLR3005, genome sequencing and assembly.</title>
        <authorList>
            <person name="Lee J.-Y."/>
            <person name="Kim E.B."/>
            <person name="Choi Y.-J."/>
        </authorList>
    </citation>
    <scope>NUCLEOTIDE SEQUENCE [LARGE SCALE GENOMIC DNA]</scope>
    <source>
        <strain evidence="11 12">KLR3005</strain>
    </source>
</reference>
<dbReference type="Pfam" id="PF02272">
    <property type="entry name" value="DHHA1"/>
    <property type="match status" value="1"/>
</dbReference>
<evidence type="ECO:0000259" key="10">
    <source>
        <dbReference type="Pfam" id="PF17768"/>
    </source>
</evidence>